<feature type="compositionally biased region" description="Basic and acidic residues" evidence="1">
    <location>
        <begin position="906"/>
        <end position="920"/>
    </location>
</feature>
<dbReference type="OrthoDB" id="6162046at2759"/>
<feature type="compositionally biased region" description="Polar residues" evidence="1">
    <location>
        <begin position="781"/>
        <end position="805"/>
    </location>
</feature>
<gene>
    <name evidence="2" type="primary">KIAA2012</name>
</gene>
<proteinExistence type="predicted"/>
<protein>
    <submittedName>
        <fullName evidence="2">KIAA2012</fullName>
    </submittedName>
</protein>
<evidence type="ECO:0000313" key="3">
    <source>
        <dbReference type="Proteomes" id="UP000694380"/>
    </source>
</evidence>
<dbReference type="OMA" id="HMNLYET"/>
<dbReference type="Proteomes" id="UP000694380">
    <property type="component" value="Chromosome 11"/>
</dbReference>
<evidence type="ECO:0000256" key="1">
    <source>
        <dbReference type="SAM" id="MobiDB-lite"/>
    </source>
</evidence>
<feature type="compositionally biased region" description="Polar residues" evidence="1">
    <location>
        <begin position="580"/>
        <end position="598"/>
    </location>
</feature>
<dbReference type="InterPro" id="IPR031440">
    <property type="entry name" value="DUF4670"/>
</dbReference>
<feature type="region of interest" description="Disordered" evidence="1">
    <location>
        <begin position="577"/>
        <end position="602"/>
    </location>
</feature>
<reference evidence="2" key="2">
    <citation type="submission" date="2025-08" db="UniProtKB">
        <authorList>
            <consortium name="Ensembl"/>
        </authorList>
    </citation>
    <scope>IDENTIFICATION</scope>
</reference>
<feature type="compositionally biased region" description="Basic and acidic residues" evidence="1">
    <location>
        <begin position="969"/>
        <end position="983"/>
    </location>
</feature>
<dbReference type="GeneTree" id="ENSGT00860000133854"/>
<reference evidence="2" key="3">
    <citation type="submission" date="2025-09" db="UniProtKB">
        <authorList>
            <consortium name="Ensembl"/>
        </authorList>
    </citation>
    <scope>IDENTIFICATION</scope>
</reference>
<dbReference type="Ensembl" id="ENSCPBT00000018559.1">
    <property type="protein sequence ID" value="ENSCPBP00000015674.1"/>
    <property type="gene ID" value="ENSCPBG00000011578.1"/>
</dbReference>
<dbReference type="PANTHER" id="PTHR21937:SF5">
    <property type="entry name" value="GENE 973-RELATED"/>
    <property type="match status" value="1"/>
</dbReference>
<dbReference type="PANTHER" id="PTHR21937">
    <property type="entry name" value="CCDC66 DOMAIN-CONTAINING PROTEIN"/>
    <property type="match status" value="1"/>
</dbReference>
<dbReference type="CTD" id="100652824"/>
<evidence type="ECO:0000313" key="2">
    <source>
        <dbReference type="Ensembl" id="ENSCPBP00000015674.1"/>
    </source>
</evidence>
<dbReference type="Pfam" id="PF15709">
    <property type="entry name" value="DUF4670"/>
    <property type="match status" value="1"/>
</dbReference>
<feature type="compositionally biased region" description="Basic and acidic residues" evidence="1">
    <location>
        <begin position="932"/>
        <end position="958"/>
    </location>
</feature>
<feature type="region of interest" description="Disordered" evidence="1">
    <location>
        <begin position="901"/>
        <end position="1172"/>
    </location>
</feature>
<sequence length="1322" mass="150178">MPNLSLLSRGTGQVVKKTQEKLEVHFEPEDYLNWKSHEGYCHVSRLLNERQLMKGCWDLYLPKTYSTKTGALVLYSEDLAEPSWKQKGRRSGQQGLRHRRNKLQIELHTLQDLTRAILAYGGRQKDQKGTAWHPHLHFLKKPDNQIDRQIRPGYSAKRYLFRLSQTWDPSIIYRLQCAGYIRDPLLLQEISLNTPNHRIGQQDLSAVPKKYHLLPVFPSFWAELSQHLHPGQSYSAQKEAENREYRVEGDEVETRGRRRARVPVRVSVRRLSLELRPPPAKEATWSQNAACTKVPQGTEVEDHQDVERAMEGQWHGEKSHQTESQEHREKLNQTVKSSVGNATIDTSQLLSERSYMTFYGGYFPGRKKPYSVKQGHLNIQDGKEEGHLIETGFFPPIQSAMDSEQGVVRVEHRKQAPETLKFPSISEESPRAQVPHKKQFRSSDPPKELLILPLLIQLQTQPETKAKNQTAASCDKSRSEADDDGEKLLAPSPNDLISGPEGPTEQHQMVIGENPEIHQGSFFLPPITNRKFTLEGRKAGIRGVNAGKEGHYKRDGDLFTQNAVPGLELLPPIYGKKGPGNQSNKTNFKTMSSSTSKTLPVGITRGTLPEELRECYNGTSLGSLIMGPDGEIVCLSLLGSVQDAEVPAQFSFVPDKGDCGLSLETGTSLHINPHETSPLSQEMNDKKGSESLGAAVLKKGEPQSFINKKLEVTLPLEAVALKKGDSGACTAKGLEIRTQQGYRHCIENEHKGNGGSVPEFEEESQDSLSGHLRLTQGQHTKLCSDSPMHSNGVTQTPGAKQQEASNFVKDPGKQMDGAPGSHSISHLGSYGGHTASPTEEMGQDSESGNYLLGPSSHRAMLQENVGVAMSDSEKQHVTEGEKTTLPEELCKQTTASINAFQDTEVAENKTMKRQRNELTKMDPVSKAQKKSSNKDKRHSREEFVVGKPKEKKADEKRTSSLRKKTTGVKRPETIQEPKHKEGGQEAEEADQSSAAAGDEELHDDRSPSPSSSPIKDHLLPPESPQFCFEHYDSPSGSSPVPVHEKLTQARPIITTVSGTELDAGISNEVSEDLPGNQQEEKLSRDRMRAEKAERRRLEVERKRREQEEQKWKQQEQQERMEKMKEELEREQKRRAEEMRLRKQELEEQHQRQEEEAARKLQHEKAAQERIRQQQEEYRRKLLELQKKRQQEEQERAEAEKRRQKEREMWLEVERQRLAEMAEEQRLEYERRKLEEEEQARCEAEERRKKAEEAARLALEEAKTQAQLLARQREALEQHLRFQQELLVEASGLEHTQQISRPWVYSYFQLLQMLGLETANENK</sequence>
<feature type="compositionally biased region" description="Basic and acidic residues" evidence="1">
    <location>
        <begin position="1078"/>
        <end position="1172"/>
    </location>
</feature>
<feature type="region of interest" description="Disordered" evidence="1">
    <location>
        <begin position="462"/>
        <end position="507"/>
    </location>
</feature>
<keyword evidence="3" id="KW-1185">Reference proteome</keyword>
<dbReference type="GeneID" id="101953272"/>
<name>A0A8C3HBW7_CHRPI</name>
<dbReference type="KEGG" id="cpic:101953272"/>
<organism evidence="2 3">
    <name type="scientific">Chrysemys picta bellii</name>
    <name type="common">Western painted turtle</name>
    <name type="synonym">Emys bellii</name>
    <dbReference type="NCBI Taxonomy" id="8478"/>
    <lineage>
        <taxon>Eukaryota</taxon>
        <taxon>Metazoa</taxon>
        <taxon>Chordata</taxon>
        <taxon>Craniata</taxon>
        <taxon>Vertebrata</taxon>
        <taxon>Euteleostomi</taxon>
        <taxon>Archelosauria</taxon>
        <taxon>Testudinata</taxon>
        <taxon>Testudines</taxon>
        <taxon>Cryptodira</taxon>
        <taxon>Durocryptodira</taxon>
        <taxon>Testudinoidea</taxon>
        <taxon>Emydidae</taxon>
        <taxon>Chrysemys</taxon>
    </lineage>
</organism>
<feature type="region of interest" description="Disordered" evidence="1">
    <location>
        <begin position="747"/>
        <end position="769"/>
    </location>
</feature>
<accession>A0A8C3HBW7</accession>
<feature type="region of interest" description="Disordered" evidence="1">
    <location>
        <begin position="781"/>
        <end position="854"/>
    </location>
</feature>
<feature type="region of interest" description="Disordered" evidence="1">
    <location>
        <begin position="418"/>
        <end position="444"/>
    </location>
</feature>
<reference evidence="2" key="1">
    <citation type="journal article" date="2015" name="Genome Biol. Evol.">
        <title>Physical Mapping and Refinement of the Painted Turtle Genome (Chrysemys picta) Inform Amniote Genome Evolution and Challenge Turtle-Bird Chromosomal Conservation.</title>
        <authorList>
            <person name="Badenhorst D."/>
            <person name="Hillier L.W."/>
            <person name="Literman R."/>
            <person name="Montiel E.E."/>
            <person name="Radhakrishnan S."/>
            <person name="Shen Y."/>
            <person name="Minx P."/>
            <person name="Janes D.E."/>
            <person name="Warren W.C."/>
            <person name="Edwards S.V."/>
            <person name="Valenzuela N."/>
        </authorList>
    </citation>
    <scope>NUCLEOTIDE SEQUENCE [LARGE SCALE GENOMIC DNA]</scope>
</reference>